<keyword evidence="2" id="KW-1133">Transmembrane helix</keyword>
<reference evidence="3 4" key="1">
    <citation type="submission" date="2023-05" db="EMBL/GenBank/DDBJ databases">
        <title>Streptomyces fuscus sp. nov., a brown-black pigment producing actinomyces isolated from dry sand of Sea duck farm.</title>
        <authorList>
            <person name="Xie J."/>
            <person name="Shen N."/>
        </authorList>
    </citation>
    <scope>NUCLEOTIDE SEQUENCE [LARGE SCALE GENOMIC DNA]</scope>
    <source>
        <strain evidence="3 4">CGMCC 4.1745</strain>
    </source>
</reference>
<name>A0ABU3JNL8_9ACTN</name>
<evidence type="ECO:0000313" key="4">
    <source>
        <dbReference type="Proteomes" id="UP001249760"/>
    </source>
</evidence>
<sequence>MTRVAGFFTALGGANHIRAPISFGESVTGGIVTGLLMIVGGVAAVYAGARLSRFGRRHTTRLIKDAGGLEPGSYILYLRPFDLDDALYQIKPTPTRSWLRRLQTPLSRTFEEDMVLSLRMKLGRVVAVGKPGERLPLSGARRFYLPLDNWKPTVTEAISKARLVVLATGTSKGTLWEFTEAVRLLPPERLMVMVFADEPEYDRFRSAAEAEFASRAAELSGAEAARLTGIRWPDYPPLKNPDAPSRMVGAQGMIVFGPDLAPEFVRLDPTAEWALSELGRLRKVMRHQVNPVMRRIKRGLAQAPAPAPGVIAPAPPPYPPDVAPRAE</sequence>
<evidence type="ECO:0000256" key="1">
    <source>
        <dbReference type="SAM" id="MobiDB-lite"/>
    </source>
</evidence>
<feature type="compositionally biased region" description="Pro residues" evidence="1">
    <location>
        <begin position="313"/>
        <end position="327"/>
    </location>
</feature>
<accession>A0ABU3JNL8</accession>
<feature type="transmembrane region" description="Helical" evidence="2">
    <location>
        <begin position="34"/>
        <end position="52"/>
    </location>
</feature>
<comment type="caution">
    <text evidence="3">The sequence shown here is derived from an EMBL/GenBank/DDBJ whole genome shotgun (WGS) entry which is preliminary data.</text>
</comment>
<proteinExistence type="predicted"/>
<evidence type="ECO:0000313" key="3">
    <source>
        <dbReference type="EMBL" id="MDT6983537.1"/>
    </source>
</evidence>
<dbReference type="Proteomes" id="UP001249760">
    <property type="component" value="Unassembled WGS sequence"/>
</dbReference>
<keyword evidence="2" id="KW-0472">Membrane</keyword>
<dbReference type="RefSeq" id="WP_394306831.1">
    <property type="nucleotide sequence ID" value="NZ_JASKMA010000005.1"/>
</dbReference>
<gene>
    <name evidence="3" type="ORF">QNO04_08685</name>
</gene>
<keyword evidence="4" id="KW-1185">Reference proteome</keyword>
<keyword evidence="2" id="KW-0812">Transmembrane</keyword>
<organism evidence="3 4">
    <name type="scientific">Streptomyces lusitanus</name>
    <dbReference type="NCBI Taxonomy" id="68232"/>
    <lineage>
        <taxon>Bacteria</taxon>
        <taxon>Bacillati</taxon>
        <taxon>Actinomycetota</taxon>
        <taxon>Actinomycetes</taxon>
        <taxon>Kitasatosporales</taxon>
        <taxon>Streptomycetaceae</taxon>
        <taxon>Streptomyces</taxon>
    </lineage>
</organism>
<dbReference type="EMBL" id="JASKMA010000005">
    <property type="protein sequence ID" value="MDT6983537.1"/>
    <property type="molecule type" value="Genomic_DNA"/>
</dbReference>
<evidence type="ECO:0000256" key="2">
    <source>
        <dbReference type="SAM" id="Phobius"/>
    </source>
</evidence>
<feature type="region of interest" description="Disordered" evidence="1">
    <location>
        <begin position="307"/>
        <end position="327"/>
    </location>
</feature>
<protein>
    <submittedName>
        <fullName evidence="3">Uncharacterized protein</fullName>
    </submittedName>
</protein>